<evidence type="ECO:0000256" key="1">
    <source>
        <dbReference type="SAM" id="Coils"/>
    </source>
</evidence>
<sequence length="468" mass="54388">EETNALDLDTAIVAVIDVLEEAKKGTTSLDLDTAVIEERADDALEELNDYGIMSSLGCDGKVKVKLYPMFLVIVVIEDFSHHTALRNHIKTYESAIDRILNKIAEESEEEVRNVEENDIQEELVDIQDERLDEVQELGDIQKELDDVQDKKLIDIQEDELIDSDNQDEEDDTENDIEINFKLIDIEPILTFKFIDVRNSTINRPEFLSEEFGDFMELLIKKNLSDACYYLFLSVLLGDLLEVAALTLVFNSVNCRYPCHKCLTEIDEINNTILENNQIILRISENMKTVINEATIPDLMHHLDLGLFKYQVTYIKELLKDLCGQVVVDELDKCLSSILRFPGLKIFKHVEEIIIKFHKLLIETSTARQYDNVLVDVYYRWNKMYLYCQQDQFLESDLEEFKNLTKEMVTKNTEIRWYSYANVLREDYIRAKSMYYNELSFSDVSINMSGDENEEYNTDADACFGPYVD</sequence>
<name>A0A9N9HEP9_FUNMO</name>
<proteinExistence type="predicted"/>
<keyword evidence="1" id="KW-0175">Coiled coil</keyword>
<feature type="non-terminal residue" evidence="2">
    <location>
        <position position="468"/>
    </location>
</feature>
<protein>
    <submittedName>
        <fullName evidence="2">70_t:CDS:1</fullName>
    </submittedName>
</protein>
<accession>A0A9N9HEP9</accession>
<evidence type="ECO:0000313" key="3">
    <source>
        <dbReference type="Proteomes" id="UP000789375"/>
    </source>
</evidence>
<dbReference type="Proteomes" id="UP000789375">
    <property type="component" value="Unassembled WGS sequence"/>
</dbReference>
<keyword evidence="3" id="KW-1185">Reference proteome</keyword>
<dbReference type="EMBL" id="CAJVPP010006921">
    <property type="protein sequence ID" value="CAG8682897.1"/>
    <property type="molecule type" value="Genomic_DNA"/>
</dbReference>
<feature type="coiled-coil region" evidence="1">
    <location>
        <begin position="89"/>
        <end position="117"/>
    </location>
</feature>
<organism evidence="2 3">
    <name type="scientific">Funneliformis mosseae</name>
    <name type="common">Endomycorrhizal fungus</name>
    <name type="synonym">Glomus mosseae</name>
    <dbReference type="NCBI Taxonomy" id="27381"/>
    <lineage>
        <taxon>Eukaryota</taxon>
        <taxon>Fungi</taxon>
        <taxon>Fungi incertae sedis</taxon>
        <taxon>Mucoromycota</taxon>
        <taxon>Glomeromycotina</taxon>
        <taxon>Glomeromycetes</taxon>
        <taxon>Glomerales</taxon>
        <taxon>Glomeraceae</taxon>
        <taxon>Funneliformis</taxon>
    </lineage>
</organism>
<reference evidence="2" key="1">
    <citation type="submission" date="2021-06" db="EMBL/GenBank/DDBJ databases">
        <authorList>
            <person name="Kallberg Y."/>
            <person name="Tangrot J."/>
            <person name="Rosling A."/>
        </authorList>
    </citation>
    <scope>NUCLEOTIDE SEQUENCE</scope>
    <source>
        <strain evidence="2">87-6 pot B 2015</strain>
    </source>
</reference>
<comment type="caution">
    <text evidence="2">The sequence shown here is derived from an EMBL/GenBank/DDBJ whole genome shotgun (WGS) entry which is preliminary data.</text>
</comment>
<evidence type="ECO:0000313" key="2">
    <source>
        <dbReference type="EMBL" id="CAG8682897.1"/>
    </source>
</evidence>
<gene>
    <name evidence="2" type="ORF">FMOSSE_LOCUS12982</name>
</gene>
<dbReference type="AlphaFoldDB" id="A0A9N9HEP9"/>